<reference evidence="2" key="1">
    <citation type="submission" date="2014-09" db="EMBL/GenBank/DDBJ databases">
        <title>Draft genome sequence of an oleaginous Mucoromycotina fungus Mucor ambiguus NBRC6742.</title>
        <authorList>
            <person name="Takeda I."/>
            <person name="Yamane N."/>
            <person name="Morita T."/>
            <person name="Tamano K."/>
            <person name="Machida M."/>
            <person name="Baker S."/>
            <person name="Koike H."/>
        </authorList>
    </citation>
    <scope>NUCLEOTIDE SEQUENCE</scope>
    <source>
        <strain evidence="2">NBRC 6742</strain>
    </source>
</reference>
<dbReference type="Proteomes" id="UP000053815">
    <property type="component" value="Unassembled WGS sequence"/>
</dbReference>
<feature type="transmembrane region" description="Helical" evidence="1">
    <location>
        <begin position="63"/>
        <end position="87"/>
    </location>
</feature>
<dbReference type="AlphaFoldDB" id="A0A0C9MUE2"/>
<evidence type="ECO:0000313" key="3">
    <source>
        <dbReference type="Proteomes" id="UP000053815"/>
    </source>
</evidence>
<name>A0A0C9MUE2_9FUNG</name>
<sequence length="92" mass="10204">MLCLGNLILAFAFCCRSLAVLVVLSTAVLVMHCLGKLVLQFTAAVAVYLLPWRLLGARFCCSCRLFVVLVMLYRVDLVLLSAAASIYCWLSW</sequence>
<evidence type="ECO:0000313" key="2">
    <source>
        <dbReference type="EMBL" id="GAN07057.1"/>
    </source>
</evidence>
<keyword evidence="3" id="KW-1185">Reference proteome</keyword>
<keyword evidence="1" id="KW-1133">Transmembrane helix</keyword>
<feature type="transmembrane region" description="Helical" evidence="1">
    <location>
        <begin position="29"/>
        <end position="51"/>
    </location>
</feature>
<gene>
    <name evidence="2" type="ORF">MAM1_0146c06547</name>
</gene>
<evidence type="ECO:0000256" key="1">
    <source>
        <dbReference type="SAM" id="Phobius"/>
    </source>
</evidence>
<proteinExistence type="predicted"/>
<keyword evidence="1" id="KW-0812">Transmembrane</keyword>
<keyword evidence="1" id="KW-0472">Membrane</keyword>
<protein>
    <submittedName>
        <fullName evidence="2">Uncharacterized protein</fullName>
    </submittedName>
</protein>
<accession>A0A0C9MUE2</accession>
<dbReference type="EMBL" id="DF836435">
    <property type="protein sequence ID" value="GAN07057.1"/>
    <property type="molecule type" value="Genomic_DNA"/>
</dbReference>
<organism evidence="2">
    <name type="scientific">Mucor ambiguus</name>
    <dbReference type="NCBI Taxonomy" id="91626"/>
    <lineage>
        <taxon>Eukaryota</taxon>
        <taxon>Fungi</taxon>
        <taxon>Fungi incertae sedis</taxon>
        <taxon>Mucoromycota</taxon>
        <taxon>Mucoromycotina</taxon>
        <taxon>Mucoromycetes</taxon>
        <taxon>Mucorales</taxon>
        <taxon>Mucorineae</taxon>
        <taxon>Mucoraceae</taxon>
        <taxon>Mucor</taxon>
    </lineage>
</organism>